<feature type="region of interest" description="Disordered" evidence="8">
    <location>
        <begin position="252"/>
        <end position="274"/>
    </location>
</feature>
<reference evidence="10 11" key="1">
    <citation type="submission" date="2019-06" db="EMBL/GenBank/DDBJ databases">
        <title>Genome Sequence of the Brown Rot Fungal Pathogen Monilinia laxa.</title>
        <authorList>
            <person name="De Miccolis Angelini R.M."/>
            <person name="Landi L."/>
            <person name="Abate D."/>
            <person name="Pollastro S."/>
            <person name="Romanazzi G."/>
            <person name="Faretra F."/>
        </authorList>
    </citation>
    <scope>NUCLEOTIDE SEQUENCE [LARGE SCALE GENOMIC DNA]</scope>
    <source>
        <strain evidence="10 11">Mlax316</strain>
    </source>
</reference>
<gene>
    <name evidence="10" type="ORF">EYC80_009674</name>
</gene>
<dbReference type="FunFam" id="3.90.430.10:FF:000001">
    <property type="entry name" value="Copper fist DNA-binding protein"/>
    <property type="match status" value="1"/>
</dbReference>
<keyword evidence="6" id="KW-0804">Transcription</keyword>
<dbReference type="PROSITE" id="PS50073">
    <property type="entry name" value="COPPER_FIST_2"/>
    <property type="match status" value="1"/>
</dbReference>
<dbReference type="Proteomes" id="UP000326757">
    <property type="component" value="Unassembled WGS sequence"/>
</dbReference>
<evidence type="ECO:0000256" key="3">
    <source>
        <dbReference type="ARBA" id="ARBA00022833"/>
    </source>
</evidence>
<evidence type="ECO:0000256" key="4">
    <source>
        <dbReference type="ARBA" id="ARBA00023008"/>
    </source>
</evidence>
<dbReference type="GO" id="GO:0005634">
    <property type="term" value="C:nucleus"/>
    <property type="evidence" value="ECO:0007669"/>
    <property type="project" value="UniProtKB-SubCell"/>
</dbReference>
<dbReference type="EMBL" id="VIGI01000011">
    <property type="protein sequence ID" value="KAB8294242.1"/>
    <property type="molecule type" value="Genomic_DNA"/>
</dbReference>
<evidence type="ECO:0000256" key="8">
    <source>
        <dbReference type="SAM" id="MobiDB-lite"/>
    </source>
</evidence>
<dbReference type="SMART" id="SM01090">
    <property type="entry name" value="Copper-fist"/>
    <property type="match status" value="1"/>
</dbReference>
<proteinExistence type="predicted"/>
<evidence type="ECO:0000256" key="1">
    <source>
        <dbReference type="ARBA" id="ARBA00004123"/>
    </source>
</evidence>
<protein>
    <recommendedName>
        <fullName evidence="9">Copper-fist domain-containing protein</fullName>
    </recommendedName>
</protein>
<dbReference type="GO" id="GO:0006879">
    <property type="term" value="P:intracellular iron ion homeostasis"/>
    <property type="evidence" value="ECO:0007669"/>
    <property type="project" value="TreeGrafter"/>
</dbReference>
<keyword evidence="7" id="KW-0539">Nucleus</keyword>
<dbReference type="InterPro" id="IPR036395">
    <property type="entry name" value="Cu_fist_DNA-bd_dom_sf"/>
</dbReference>
<organism evidence="10 11">
    <name type="scientific">Monilinia laxa</name>
    <name type="common">Brown rot fungus</name>
    <name type="synonym">Sclerotinia laxa</name>
    <dbReference type="NCBI Taxonomy" id="61186"/>
    <lineage>
        <taxon>Eukaryota</taxon>
        <taxon>Fungi</taxon>
        <taxon>Dikarya</taxon>
        <taxon>Ascomycota</taxon>
        <taxon>Pezizomycotina</taxon>
        <taxon>Leotiomycetes</taxon>
        <taxon>Helotiales</taxon>
        <taxon>Sclerotiniaceae</taxon>
        <taxon>Monilinia</taxon>
    </lineage>
</organism>
<dbReference type="PANTHER" id="PTHR28088:SF9">
    <property type="entry name" value="TRANSCRIPTION FACTOR GRISEA, PUTATIVE (AFU_ORTHOLOGUE AFUA_1G13190)-RELATED"/>
    <property type="match status" value="1"/>
</dbReference>
<dbReference type="InterPro" id="IPR051763">
    <property type="entry name" value="Copper_Homeo_Regul"/>
</dbReference>
<dbReference type="GO" id="GO:0005507">
    <property type="term" value="F:copper ion binding"/>
    <property type="evidence" value="ECO:0007669"/>
    <property type="project" value="InterPro"/>
</dbReference>
<dbReference type="PRINTS" id="PR00617">
    <property type="entry name" value="COPPERFIST"/>
</dbReference>
<evidence type="ECO:0000256" key="5">
    <source>
        <dbReference type="ARBA" id="ARBA00023015"/>
    </source>
</evidence>
<dbReference type="AlphaFoldDB" id="A0A5N6JYK2"/>
<keyword evidence="4" id="KW-0186">Copper</keyword>
<accession>A0A5N6JYK2</accession>
<dbReference type="GO" id="GO:0006878">
    <property type="term" value="P:intracellular copper ion homeostasis"/>
    <property type="evidence" value="ECO:0007669"/>
    <property type="project" value="TreeGrafter"/>
</dbReference>
<keyword evidence="2" id="KW-0479">Metal-binding</keyword>
<feature type="compositionally biased region" description="Polar residues" evidence="8">
    <location>
        <begin position="252"/>
        <end position="271"/>
    </location>
</feature>
<comment type="caution">
    <text evidence="10">The sequence shown here is derived from an EMBL/GenBank/DDBJ whole genome shotgun (WGS) entry which is preliminary data.</text>
</comment>
<evidence type="ECO:0000256" key="2">
    <source>
        <dbReference type="ARBA" id="ARBA00022723"/>
    </source>
</evidence>
<dbReference type="Gene3D" id="3.90.430.10">
    <property type="entry name" value="Copper fist DNA-binding domain"/>
    <property type="match status" value="1"/>
</dbReference>
<evidence type="ECO:0000256" key="6">
    <source>
        <dbReference type="ARBA" id="ARBA00023163"/>
    </source>
</evidence>
<dbReference type="OrthoDB" id="5600085at2759"/>
<comment type="subcellular location">
    <subcellularLocation>
        <location evidence="1">Nucleus</location>
    </subcellularLocation>
</comment>
<evidence type="ECO:0000259" key="9">
    <source>
        <dbReference type="PROSITE" id="PS50073"/>
    </source>
</evidence>
<name>A0A5N6JYK2_MONLA</name>
<keyword evidence="5" id="KW-0805">Transcription regulation</keyword>
<dbReference type="GO" id="GO:0000981">
    <property type="term" value="F:DNA-binding transcription factor activity, RNA polymerase II-specific"/>
    <property type="evidence" value="ECO:0007669"/>
    <property type="project" value="TreeGrafter"/>
</dbReference>
<evidence type="ECO:0000256" key="7">
    <source>
        <dbReference type="ARBA" id="ARBA00023242"/>
    </source>
</evidence>
<evidence type="ECO:0000313" key="10">
    <source>
        <dbReference type="EMBL" id="KAB8294242.1"/>
    </source>
</evidence>
<dbReference type="SUPFAM" id="SSF57879">
    <property type="entry name" value="Zinc domain conserved in yeast copper-regulated transcription factors"/>
    <property type="match status" value="1"/>
</dbReference>
<dbReference type="SMART" id="SM00412">
    <property type="entry name" value="Cu_FIST"/>
    <property type="match status" value="1"/>
</dbReference>
<feature type="domain" description="Copper-fist" evidence="9">
    <location>
        <begin position="1"/>
        <end position="40"/>
    </location>
</feature>
<dbReference type="GO" id="GO:0045944">
    <property type="term" value="P:positive regulation of transcription by RNA polymerase II"/>
    <property type="evidence" value="ECO:0007669"/>
    <property type="project" value="TreeGrafter"/>
</dbReference>
<dbReference type="InterPro" id="IPR001083">
    <property type="entry name" value="Cu_fist_DNA-bd_dom"/>
</dbReference>
<dbReference type="Pfam" id="PF00649">
    <property type="entry name" value="Copper-fist"/>
    <property type="match status" value="1"/>
</dbReference>
<keyword evidence="3" id="KW-0862">Zinc</keyword>
<evidence type="ECO:0000313" key="11">
    <source>
        <dbReference type="Proteomes" id="UP000326757"/>
    </source>
</evidence>
<dbReference type="GO" id="GO:0000978">
    <property type="term" value="F:RNA polymerase II cis-regulatory region sequence-specific DNA binding"/>
    <property type="evidence" value="ECO:0007669"/>
    <property type="project" value="TreeGrafter"/>
</dbReference>
<sequence length="323" mass="36192">MPIINEKKYSCEPCIRGHRATSCKHSERLMVLVRKPGRPMQGCGHTFETCGCGRFEDIFRIGEVEEPVPMATSFTSRFGVRKNKSRAVREKNVQFQEVRGGLKRIIPYPSISPPTLEHRKADISEVLSENIKTLVSKVRSRGRCINPPHKASTSPSPSSSLANIILNSNACIRTSEFHSTTSNPLPLITSLLPHTQDQTYQTYHPSNSFPKHQTNRTPLPILLPPSEHLFQPRFRAETPGYIDPSASSCIENATIPSGPSRISKSTNSHTGRSAMDSMNVKTQYLVAKENEKWKTAHWQLPKLLNSNPQLERIESSISKVKQS</sequence>
<dbReference type="PANTHER" id="PTHR28088">
    <property type="entry name" value="TRANSCRIPTIONAL ACTIVATOR HAA1-RELATED"/>
    <property type="match status" value="1"/>
</dbReference>
<keyword evidence="11" id="KW-1185">Reference proteome</keyword>